<dbReference type="PANTHER" id="PTHR11695">
    <property type="entry name" value="ALCOHOL DEHYDROGENASE RELATED"/>
    <property type="match status" value="1"/>
</dbReference>
<dbReference type="InterPro" id="IPR020843">
    <property type="entry name" value="ER"/>
</dbReference>
<evidence type="ECO:0000313" key="2">
    <source>
        <dbReference type="EMBL" id="CRG88420.1"/>
    </source>
</evidence>
<dbReference type="InterPro" id="IPR036291">
    <property type="entry name" value="NAD(P)-bd_dom_sf"/>
</dbReference>
<dbReference type="GO" id="GO:0016491">
    <property type="term" value="F:oxidoreductase activity"/>
    <property type="evidence" value="ECO:0007669"/>
    <property type="project" value="InterPro"/>
</dbReference>
<dbReference type="SUPFAM" id="SSF51735">
    <property type="entry name" value="NAD(P)-binding Rossmann-fold domains"/>
    <property type="match status" value="1"/>
</dbReference>
<dbReference type="OrthoDB" id="201656at2759"/>
<dbReference type="STRING" id="28573.A0A0U1M0C1"/>
<dbReference type="InterPro" id="IPR050700">
    <property type="entry name" value="YIM1/Zinc_Alcohol_DH_Fams"/>
</dbReference>
<dbReference type="SMART" id="SM00829">
    <property type="entry name" value="PKS_ER"/>
    <property type="match status" value="1"/>
</dbReference>
<dbReference type="Pfam" id="PF08240">
    <property type="entry name" value="ADH_N"/>
    <property type="match status" value="1"/>
</dbReference>
<keyword evidence="3" id="KW-1185">Reference proteome</keyword>
<accession>A0A0U1M0C1</accession>
<dbReference type="Gene3D" id="3.90.180.10">
    <property type="entry name" value="Medium-chain alcohol dehydrogenases, catalytic domain"/>
    <property type="match status" value="1"/>
</dbReference>
<dbReference type="Pfam" id="PF13602">
    <property type="entry name" value="ADH_zinc_N_2"/>
    <property type="match status" value="1"/>
</dbReference>
<evidence type="ECO:0000313" key="3">
    <source>
        <dbReference type="Proteomes" id="UP000054383"/>
    </source>
</evidence>
<organism evidence="2 3">
    <name type="scientific">Talaromyces islandicus</name>
    <name type="common">Penicillium islandicum</name>
    <dbReference type="NCBI Taxonomy" id="28573"/>
    <lineage>
        <taxon>Eukaryota</taxon>
        <taxon>Fungi</taxon>
        <taxon>Dikarya</taxon>
        <taxon>Ascomycota</taxon>
        <taxon>Pezizomycotina</taxon>
        <taxon>Eurotiomycetes</taxon>
        <taxon>Eurotiomycetidae</taxon>
        <taxon>Eurotiales</taxon>
        <taxon>Trichocomaceae</taxon>
        <taxon>Talaromyces</taxon>
        <taxon>Talaromyces sect. Islandici</taxon>
    </lineage>
</organism>
<dbReference type="InterPro" id="IPR013154">
    <property type="entry name" value="ADH-like_N"/>
</dbReference>
<dbReference type="EMBL" id="CVMT01000004">
    <property type="protein sequence ID" value="CRG88420.1"/>
    <property type="molecule type" value="Genomic_DNA"/>
</dbReference>
<evidence type="ECO:0000259" key="1">
    <source>
        <dbReference type="SMART" id="SM00829"/>
    </source>
</evidence>
<reference evidence="2 3" key="1">
    <citation type="submission" date="2015-04" db="EMBL/GenBank/DDBJ databases">
        <authorList>
            <person name="Syromyatnikov M.Y."/>
            <person name="Popov V.N."/>
        </authorList>
    </citation>
    <scope>NUCLEOTIDE SEQUENCE [LARGE SCALE GENOMIC DNA]</scope>
    <source>
        <strain evidence="2">WF-38-12</strain>
    </source>
</reference>
<dbReference type="InterPro" id="IPR011032">
    <property type="entry name" value="GroES-like_sf"/>
</dbReference>
<dbReference type="Gene3D" id="3.40.50.720">
    <property type="entry name" value="NAD(P)-binding Rossmann-like Domain"/>
    <property type="match status" value="1"/>
</dbReference>
<sequence length="335" mass="36746">MNPKTTVKAWTYTAPGYPDTIKLTDYDIPSTPAPGHLLIKIHAVALNSVDITLMNLPFWHIPWLQYPKVLCEDYSGTVIAAGENTSFKKGDTVFGFSKIPGRGGLAEVVHIREKGWFNATVKKPDSLTHQQAASLPLVWFTAKACMDSVIPYVTQENQKVAILGGSTGVGIYLIHLAKQQGWEVLATCSAGNEELVKGLGADSTADYTSQNVREETTKFQPDAIIDCVGGTECIGVARKRYVTIIGDKTDRNVMGGPSSYFHGPWQALRWVKGFLGLGERYDVVELGISTEHLLEASKLEAEKIIIDSVFPFSEVKSAFERLETGRARGKIIIEI</sequence>
<feature type="domain" description="Enoyl reductase (ER)" evidence="1">
    <location>
        <begin position="16"/>
        <end position="333"/>
    </location>
</feature>
<dbReference type="CDD" id="cd08267">
    <property type="entry name" value="MDR1"/>
    <property type="match status" value="1"/>
</dbReference>
<dbReference type="PANTHER" id="PTHR11695:SF648">
    <property type="entry name" value="ZINC-BINDING OXIDOREDUCTASE"/>
    <property type="match status" value="1"/>
</dbReference>
<proteinExistence type="predicted"/>
<dbReference type="AlphaFoldDB" id="A0A0U1M0C1"/>
<gene>
    <name evidence="2" type="ORF">PISL3812_05450</name>
</gene>
<dbReference type="Proteomes" id="UP000054383">
    <property type="component" value="Unassembled WGS sequence"/>
</dbReference>
<dbReference type="OMA" id="GPLTYFT"/>
<dbReference type="SUPFAM" id="SSF50129">
    <property type="entry name" value="GroES-like"/>
    <property type="match status" value="1"/>
</dbReference>
<name>A0A0U1M0C1_TALIS</name>
<protein>
    <recommendedName>
        <fullName evidence="1">Enoyl reductase (ER) domain-containing protein</fullName>
    </recommendedName>
</protein>